<proteinExistence type="predicted"/>
<evidence type="ECO:0000313" key="3">
    <source>
        <dbReference type="Proteomes" id="UP000324222"/>
    </source>
</evidence>
<evidence type="ECO:0000313" key="2">
    <source>
        <dbReference type="EMBL" id="MPC74673.1"/>
    </source>
</evidence>
<name>A0A5B7HXJ4_PORTR</name>
<feature type="region of interest" description="Disordered" evidence="1">
    <location>
        <begin position="13"/>
        <end position="52"/>
    </location>
</feature>
<feature type="compositionally biased region" description="Basic residues" evidence="1">
    <location>
        <begin position="17"/>
        <end position="34"/>
    </location>
</feature>
<protein>
    <submittedName>
        <fullName evidence="2">Uncharacterized protein</fullName>
    </submittedName>
</protein>
<evidence type="ECO:0000256" key="1">
    <source>
        <dbReference type="SAM" id="MobiDB-lite"/>
    </source>
</evidence>
<reference evidence="2 3" key="1">
    <citation type="submission" date="2019-05" db="EMBL/GenBank/DDBJ databases">
        <title>Another draft genome of Portunus trituberculatus and its Hox gene families provides insights of decapod evolution.</title>
        <authorList>
            <person name="Jeong J.-H."/>
            <person name="Song I."/>
            <person name="Kim S."/>
            <person name="Choi T."/>
            <person name="Kim D."/>
            <person name="Ryu S."/>
            <person name="Kim W."/>
        </authorList>
    </citation>
    <scope>NUCLEOTIDE SEQUENCE [LARGE SCALE GENOMIC DNA]</scope>
    <source>
        <tissue evidence="2">Muscle</tissue>
    </source>
</reference>
<organism evidence="2 3">
    <name type="scientific">Portunus trituberculatus</name>
    <name type="common">Swimming crab</name>
    <name type="synonym">Neptunus trituberculatus</name>
    <dbReference type="NCBI Taxonomy" id="210409"/>
    <lineage>
        <taxon>Eukaryota</taxon>
        <taxon>Metazoa</taxon>
        <taxon>Ecdysozoa</taxon>
        <taxon>Arthropoda</taxon>
        <taxon>Crustacea</taxon>
        <taxon>Multicrustacea</taxon>
        <taxon>Malacostraca</taxon>
        <taxon>Eumalacostraca</taxon>
        <taxon>Eucarida</taxon>
        <taxon>Decapoda</taxon>
        <taxon>Pleocyemata</taxon>
        <taxon>Brachyura</taxon>
        <taxon>Eubrachyura</taxon>
        <taxon>Portunoidea</taxon>
        <taxon>Portunidae</taxon>
        <taxon>Portuninae</taxon>
        <taxon>Portunus</taxon>
    </lineage>
</organism>
<sequence>MDLRVTMNTVRPECMPHQHHHHHHRHHHQVRRKQQQQQQQQQQQVPLIRAVSPISSRSITNWRL</sequence>
<accession>A0A5B7HXJ4</accession>
<dbReference type="Proteomes" id="UP000324222">
    <property type="component" value="Unassembled WGS sequence"/>
</dbReference>
<dbReference type="AlphaFoldDB" id="A0A5B7HXJ4"/>
<feature type="compositionally biased region" description="Low complexity" evidence="1">
    <location>
        <begin position="35"/>
        <end position="44"/>
    </location>
</feature>
<gene>
    <name evidence="2" type="ORF">E2C01_069045</name>
</gene>
<comment type="caution">
    <text evidence="2">The sequence shown here is derived from an EMBL/GenBank/DDBJ whole genome shotgun (WGS) entry which is preliminary data.</text>
</comment>
<dbReference type="EMBL" id="VSRR010039448">
    <property type="protein sequence ID" value="MPC74673.1"/>
    <property type="molecule type" value="Genomic_DNA"/>
</dbReference>
<keyword evidence="3" id="KW-1185">Reference proteome</keyword>